<feature type="domain" description="GST N-terminal" evidence="1">
    <location>
        <begin position="11"/>
        <end position="91"/>
    </location>
</feature>
<dbReference type="Pfam" id="PF13417">
    <property type="entry name" value="GST_N_3"/>
    <property type="match status" value="1"/>
</dbReference>
<dbReference type="CDD" id="cd00570">
    <property type="entry name" value="GST_N_family"/>
    <property type="match status" value="1"/>
</dbReference>
<evidence type="ECO:0000313" key="3">
    <source>
        <dbReference type="EMBL" id="KIW30946.1"/>
    </source>
</evidence>
<protein>
    <recommendedName>
        <fullName evidence="5">GST N-terminal domain-containing protein</fullName>
    </recommendedName>
</protein>
<evidence type="ECO:0000259" key="2">
    <source>
        <dbReference type="PROSITE" id="PS50405"/>
    </source>
</evidence>
<dbReference type="Gene3D" id="3.40.30.110">
    <property type="match status" value="2"/>
</dbReference>
<dbReference type="RefSeq" id="XP_016251162.1">
    <property type="nucleotide sequence ID" value="XM_016389260.1"/>
</dbReference>
<dbReference type="PROSITE" id="PS50404">
    <property type="entry name" value="GST_NTER"/>
    <property type="match status" value="1"/>
</dbReference>
<dbReference type="InterPro" id="IPR036249">
    <property type="entry name" value="Thioredoxin-like_sf"/>
</dbReference>
<feature type="domain" description="GST C-terminal" evidence="2">
    <location>
        <begin position="109"/>
        <end position="274"/>
    </location>
</feature>
<dbReference type="InterPro" id="IPR058268">
    <property type="entry name" value="DUF7962"/>
</dbReference>
<proteinExistence type="predicted"/>
<dbReference type="HOGENOM" id="CLU_039745_1_0_1"/>
<dbReference type="GeneID" id="27341831"/>
<dbReference type="SUPFAM" id="SSF47616">
    <property type="entry name" value="GST C-terminal domain-like"/>
    <property type="match status" value="1"/>
</dbReference>
<dbReference type="PROSITE" id="PS50405">
    <property type="entry name" value="GST_CTER"/>
    <property type="match status" value="1"/>
</dbReference>
<dbReference type="AlphaFoldDB" id="A0A0D1ZSC3"/>
<evidence type="ECO:0008006" key="5">
    <source>
        <dbReference type="Google" id="ProtNLM"/>
    </source>
</evidence>
<dbReference type="Proteomes" id="UP000054466">
    <property type="component" value="Unassembled WGS sequence"/>
</dbReference>
<organism evidence="3 4">
    <name type="scientific">Cladophialophora immunda</name>
    <dbReference type="NCBI Taxonomy" id="569365"/>
    <lineage>
        <taxon>Eukaryota</taxon>
        <taxon>Fungi</taxon>
        <taxon>Dikarya</taxon>
        <taxon>Ascomycota</taxon>
        <taxon>Pezizomycotina</taxon>
        <taxon>Eurotiomycetes</taxon>
        <taxon>Chaetothyriomycetidae</taxon>
        <taxon>Chaetothyriales</taxon>
        <taxon>Herpotrichiellaceae</taxon>
        <taxon>Cladophialophora</taxon>
    </lineage>
</organism>
<dbReference type="InterPro" id="IPR036282">
    <property type="entry name" value="Glutathione-S-Trfase_C_sf"/>
</dbReference>
<reference evidence="3 4" key="1">
    <citation type="submission" date="2015-01" db="EMBL/GenBank/DDBJ databases">
        <title>The Genome Sequence of Cladophialophora immunda CBS83496.</title>
        <authorList>
            <consortium name="The Broad Institute Genomics Platform"/>
            <person name="Cuomo C."/>
            <person name="de Hoog S."/>
            <person name="Gorbushina A."/>
            <person name="Stielow B."/>
            <person name="Teixiera M."/>
            <person name="Abouelleil A."/>
            <person name="Chapman S.B."/>
            <person name="Priest M."/>
            <person name="Young S.K."/>
            <person name="Wortman J."/>
            <person name="Nusbaum C."/>
            <person name="Birren B."/>
        </authorList>
    </citation>
    <scope>NUCLEOTIDE SEQUENCE [LARGE SCALE GENOMIC DNA]</scope>
    <source>
        <strain evidence="3 4">CBS 83496</strain>
    </source>
</reference>
<dbReference type="EMBL" id="KN847041">
    <property type="protein sequence ID" value="KIW30946.1"/>
    <property type="molecule type" value="Genomic_DNA"/>
</dbReference>
<name>A0A0D1ZSC3_9EURO</name>
<sequence>MGTGDASSARPPVVLFGYDSSPFTTKVKLALRLKQIPYIFVVVPSMMPRPVLKDNFNVTYRKIPVLAIGREIYIDTSLILEALESQFPSAQGYGTLYPSSSASFRPLVRGFASYWTDRPLFRVTTGLIPSSVWRTHFGVDRSNLIGHKLDAEKLGRKVPQNLSGLDLQLSLLEPLLSDQQSKAWIFGGDVPSVADLALWYQLDWGEKISRGEGIGNLTGGGTNDGDGEGMGAVFNKDRYPGIIAWFERFKAYVAGLPSVETKIERDNAEGVTRVMQQLKQTLLLEEVPLLATPAGPHYDLDGRNGLVAGADVTIAPDDTGRDSPTVGTLVALTPEEAVITPQKTTEGTGPAVGEVRIHFPRTGFVIRPAGQAKL</sequence>
<accession>A0A0D1ZSC3</accession>
<dbReference type="STRING" id="569365.A0A0D1ZSC3"/>
<dbReference type="InterPro" id="IPR004045">
    <property type="entry name" value="Glutathione_S-Trfase_N"/>
</dbReference>
<dbReference type="InterPro" id="IPR010987">
    <property type="entry name" value="Glutathione-S-Trfase_C-like"/>
</dbReference>
<keyword evidence="4" id="KW-1185">Reference proteome</keyword>
<dbReference type="SUPFAM" id="SSF52833">
    <property type="entry name" value="Thioredoxin-like"/>
    <property type="match status" value="1"/>
</dbReference>
<dbReference type="Pfam" id="PF25907">
    <property type="entry name" value="DUF7962"/>
    <property type="match status" value="1"/>
</dbReference>
<evidence type="ECO:0000313" key="4">
    <source>
        <dbReference type="Proteomes" id="UP000054466"/>
    </source>
</evidence>
<evidence type="ECO:0000259" key="1">
    <source>
        <dbReference type="PROSITE" id="PS50404"/>
    </source>
</evidence>
<dbReference type="VEuPathDB" id="FungiDB:PV07_02637"/>
<dbReference type="OrthoDB" id="202840at2759"/>
<gene>
    <name evidence="3" type="ORF">PV07_02637</name>
</gene>